<reference evidence="1 2" key="1">
    <citation type="submission" date="2021-01" db="EMBL/GenBank/DDBJ databases">
        <title>Whole genome shotgun sequence of Actinoplanes humidus NBRC 14915.</title>
        <authorList>
            <person name="Komaki H."/>
            <person name="Tamura T."/>
        </authorList>
    </citation>
    <scope>NUCLEOTIDE SEQUENCE [LARGE SCALE GENOMIC DNA]</scope>
    <source>
        <strain evidence="1 2">NBRC 14915</strain>
    </source>
</reference>
<evidence type="ECO:0000313" key="1">
    <source>
        <dbReference type="EMBL" id="GIE22422.1"/>
    </source>
</evidence>
<dbReference type="InterPro" id="IPR013785">
    <property type="entry name" value="Aldolase_TIM"/>
</dbReference>
<comment type="caution">
    <text evidence="1">The sequence shown here is derived from an EMBL/GenBank/DDBJ whole genome shotgun (WGS) entry which is preliminary data.</text>
</comment>
<name>A0ABQ3ZV66_9ACTN</name>
<dbReference type="Proteomes" id="UP000603200">
    <property type="component" value="Unassembled WGS sequence"/>
</dbReference>
<proteinExistence type="predicted"/>
<keyword evidence="2" id="KW-1185">Reference proteome</keyword>
<evidence type="ECO:0000313" key="2">
    <source>
        <dbReference type="Proteomes" id="UP000603200"/>
    </source>
</evidence>
<organism evidence="1 2">
    <name type="scientific">Winogradskya humida</name>
    <dbReference type="NCBI Taxonomy" id="113566"/>
    <lineage>
        <taxon>Bacteria</taxon>
        <taxon>Bacillati</taxon>
        <taxon>Actinomycetota</taxon>
        <taxon>Actinomycetes</taxon>
        <taxon>Micromonosporales</taxon>
        <taxon>Micromonosporaceae</taxon>
        <taxon>Winogradskya</taxon>
    </lineage>
</organism>
<gene>
    <name evidence="1" type="ORF">Ahu01nite_055240</name>
</gene>
<dbReference type="Gene3D" id="3.20.20.70">
    <property type="entry name" value="Aldolase class I"/>
    <property type="match status" value="1"/>
</dbReference>
<dbReference type="RefSeq" id="WP_203839513.1">
    <property type="nucleotide sequence ID" value="NZ_BAAATV010000040.1"/>
</dbReference>
<sequence>MTNDLIKVDRVRSAQEAAVFEGLGARMVTVSLSPDPRFEDDRTVTVEQAAEIGRALRRATLVAAMDLQDDPSRIRRIVAAAGAKLVQPITVVMPPVQVRVALRDAGIGVVYGGIEIAHDDDPAWVFDGYDAAADLDAELFHADVLPEYGNSWEFLRDESPEFEEEFQIADLNELARTHPMVVGLNFTPGNVKEILAALPEVRGIALTLADRARRDDARWHRYGDAVRVLQAL</sequence>
<evidence type="ECO:0008006" key="3">
    <source>
        <dbReference type="Google" id="ProtNLM"/>
    </source>
</evidence>
<dbReference type="EMBL" id="BOMN01000076">
    <property type="protein sequence ID" value="GIE22422.1"/>
    <property type="molecule type" value="Genomic_DNA"/>
</dbReference>
<accession>A0ABQ3ZV66</accession>
<protein>
    <recommendedName>
        <fullName evidence="3">Phosphoribosylanthranilate isomerase</fullName>
    </recommendedName>
</protein>